<dbReference type="RefSeq" id="WP_148545811.1">
    <property type="nucleotide sequence ID" value="NZ_VSDQ01000834.1"/>
</dbReference>
<name>A0A5D0H5T4_9FLAO</name>
<comment type="caution">
    <text evidence="2">The sequence shown here is derived from an EMBL/GenBank/DDBJ whole genome shotgun (WGS) entry which is preliminary data.</text>
</comment>
<dbReference type="AlphaFoldDB" id="A0A5D0H5T4"/>
<keyword evidence="2" id="KW-0808">Transferase</keyword>
<gene>
    <name evidence="2" type="ORF">FUA24_23765</name>
</gene>
<dbReference type="Pfam" id="PF00535">
    <property type="entry name" value="Glycos_transf_2"/>
    <property type="match status" value="1"/>
</dbReference>
<dbReference type="EMBL" id="VSDQ01000834">
    <property type="protein sequence ID" value="TYA66648.1"/>
    <property type="molecule type" value="Genomic_DNA"/>
</dbReference>
<dbReference type="OrthoDB" id="635429at2"/>
<reference evidence="2 3" key="1">
    <citation type="submission" date="2019-08" db="EMBL/GenBank/DDBJ databases">
        <title>Seonamhaeicola sediminis sp. nov., isolated from marine sediment.</title>
        <authorList>
            <person name="Cao W.R."/>
        </authorList>
    </citation>
    <scope>NUCLEOTIDE SEQUENCE [LARGE SCALE GENOMIC DNA]</scope>
    <source>
        <strain evidence="2 3">B011</strain>
    </source>
</reference>
<feature type="domain" description="Glycosyltransferase 2-like" evidence="1">
    <location>
        <begin position="4"/>
        <end position="119"/>
    </location>
</feature>
<evidence type="ECO:0000259" key="1">
    <source>
        <dbReference type="Pfam" id="PF00535"/>
    </source>
</evidence>
<dbReference type="Proteomes" id="UP000323930">
    <property type="component" value="Unassembled WGS sequence"/>
</dbReference>
<evidence type="ECO:0000313" key="3">
    <source>
        <dbReference type="Proteomes" id="UP000323930"/>
    </source>
</evidence>
<dbReference type="PANTHER" id="PTHR22916">
    <property type="entry name" value="GLYCOSYLTRANSFERASE"/>
    <property type="match status" value="1"/>
</dbReference>
<protein>
    <submittedName>
        <fullName evidence="2">Glycosyltransferase family 2 protein</fullName>
    </submittedName>
</protein>
<dbReference type="PANTHER" id="PTHR22916:SF3">
    <property type="entry name" value="UDP-GLCNAC:BETAGAL BETA-1,3-N-ACETYLGLUCOSAMINYLTRANSFERASE-LIKE PROTEIN 1"/>
    <property type="match status" value="1"/>
</dbReference>
<dbReference type="SUPFAM" id="SSF53448">
    <property type="entry name" value="Nucleotide-diphospho-sugar transferases"/>
    <property type="match status" value="1"/>
</dbReference>
<dbReference type="GO" id="GO:0016758">
    <property type="term" value="F:hexosyltransferase activity"/>
    <property type="evidence" value="ECO:0007669"/>
    <property type="project" value="UniProtKB-ARBA"/>
</dbReference>
<organism evidence="2 3">
    <name type="scientific">Seonamhaeicola marinus</name>
    <dbReference type="NCBI Taxonomy" id="1912246"/>
    <lineage>
        <taxon>Bacteria</taxon>
        <taxon>Pseudomonadati</taxon>
        <taxon>Bacteroidota</taxon>
        <taxon>Flavobacteriia</taxon>
        <taxon>Flavobacteriales</taxon>
        <taxon>Flavobacteriaceae</taxon>
    </lineage>
</organism>
<dbReference type="InterPro" id="IPR001173">
    <property type="entry name" value="Glyco_trans_2-like"/>
</dbReference>
<sequence>PQFSILIANYNNGHFFKDCYKSIVAQTYSKWEAVIVDDASKDDSIEIINDLIKGDDRFKLYLNKTNKGCGYTKHKCATLAQGDIMGFLDPDDALVPEAIALMVNTHLKNKDVAIVTSKYEFVD</sequence>
<accession>A0A5D0H5T4</accession>
<dbReference type="CDD" id="cd00761">
    <property type="entry name" value="Glyco_tranf_GTA_type"/>
    <property type="match status" value="1"/>
</dbReference>
<dbReference type="InterPro" id="IPR029044">
    <property type="entry name" value="Nucleotide-diphossugar_trans"/>
</dbReference>
<feature type="non-terminal residue" evidence="2">
    <location>
        <position position="1"/>
    </location>
</feature>
<proteinExistence type="predicted"/>
<dbReference type="Gene3D" id="3.90.550.10">
    <property type="entry name" value="Spore Coat Polysaccharide Biosynthesis Protein SpsA, Chain A"/>
    <property type="match status" value="1"/>
</dbReference>
<feature type="non-terminal residue" evidence="2">
    <location>
        <position position="123"/>
    </location>
</feature>
<keyword evidence="3" id="KW-1185">Reference proteome</keyword>
<evidence type="ECO:0000313" key="2">
    <source>
        <dbReference type="EMBL" id="TYA66648.1"/>
    </source>
</evidence>